<dbReference type="PROSITE" id="PS51677">
    <property type="entry name" value="NODB"/>
    <property type="match status" value="1"/>
</dbReference>
<dbReference type="GO" id="GO:0005975">
    <property type="term" value="P:carbohydrate metabolic process"/>
    <property type="evidence" value="ECO:0007669"/>
    <property type="project" value="InterPro"/>
</dbReference>
<dbReference type="GO" id="GO:0016810">
    <property type="term" value="F:hydrolase activity, acting on carbon-nitrogen (but not peptide) bonds"/>
    <property type="evidence" value="ECO:0007669"/>
    <property type="project" value="InterPro"/>
</dbReference>
<dbReference type="Pfam" id="PF01522">
    <property type="entry name" value="Polysacc_deac_1"/>
    <property type="match status" value="1"/>
</dbReference>
<dbReference type="Proteomes" id="UP000193560">
    <property type="component" value="Unassembled WGS sequence"/>
</dbReference>
<sequence length="247" mass="27770">MRAEDIQSARNADTLNPIPGDTPSPPQENHPLIRPGLLTTCQAEHQFALTFDDGPFEYTSALIDLLIKEQVKATFFVNGKNYWSGDKINPDIRKAYDAGNEIASHTFTHPKISSLKDDEIKKEMALNEQAIYHATGQYPAVMRPPYGDVTDKNIQLLNSLDYSVVTWSIDITDWKKATSVDEELDIVKKALQDSKNHNVILQHDVYNQTASVFAPKVIEFVKSQQLEFVTMSECLGVDAYKQNPISI</sequence>
<proteinExistence type="predicted"/>
<dbReference type="Gene3D" id="3.20.20.370">
    <property type="entry name" value="Glycoside hydrolase/deacetylase"/>
    <property type="match status" value="1"/>
</dbReference>
<dbReference type="PANTHER" id="PTHR46471">
    <property type="entry name" value="CHITIN DEACETYLASE"/>
    <property type="match status" value="1"/>
</dbReference>
<name>A0A1X2I862_9FUNG</name>
<dbReference type="EMBL" id="MCGE01000021">
    <property type="protein sequence ID" value="ORZ11477.1"/>
    <property type="molecule type" value="Genomic_DNA"/>
</dbReference>
<evidence type="ECO:0000256" key="6">
    <source>
        <dbReference type="SAM" id="MobiDB-lite"/>
    </source>
</evidence>
<comment type="caution">
    <text evidence="8">The sequence shown here is derived from an EMBL/GenBank/DDBJ whole genome shotgun (WGS) entry which is preliminary data.</text>
</comment>
<evidence type="ECO:0000313" key="8">
    <source>
        <dbReference type="EMBL" id="ORZ11477.1"/>
    </source>
</evidence>
<evidence type="ECO:0000256" key="4">
    <source>
        <dbReference type="ARBA" id="ARBA00022801"/>
    </source>
</evidence>
<feature type="region of interest" description="Disordered" evidence="6">
    <location>
        <begin position="1"/>
        <end position="31"/>
    </location>
</feature>
<dbReference type="AlphaFoldDB" id="A0A1X2I862"/>
<dbReference type="PANTHER" id="PTHR46471:SF2">
    <property type="entry name" value="CHITIN DEACETYLASE-RELATED"/>
    <property type="match status" value="1"/>
</dbReference>
<dbReference type="STRING" id="90262.A0A1X2I862"/>
<dbReference type="SUPFAM" id="SSF88713">
    <property type="entry name" value="Glycoside hydrolase/deacetylase"/>
    <property type="match status" value="1"/>
</dbReference>
<accession>A0A1X2I862</accession>
<keyword evidence="2" id="KW-0479">Metal-binding</keyword>
<reference evidence="8 9" key="1">
    <citation type="submission" date="2016-07" db="EMBL/GenBank/DDBJ databases">
        <title>Pervasive Adenine N6-methylation of Active Genes in Fungi.</title>
        <authorList>
            <consortium name="DOE Joint Genome Institute"/>
            <person name="Mondo S.J."/>
            <person name="Dannebaum R.O."/>
            <person name="Kuo R.C."/>
            <person name="Labutti K."/>
            <person name="Haridas S."/>
            <person name="Kuo A."/>
            <person name="Salamov A."/>
            <person name="Ahrendt S.R."/>
            <person name="Lipzen A."/>
            <person name="Sullivan W."/>
            <person name="Andreopoulos W.B."/>
            <person name="Clum A."/>
            <person name="Lindquist E."/>
            <person name="Daum C."/>
            <person name="Ramamoorthy G.K."/>
            <person name="Gryganskyi A."/>
            <person name="Culley D."/>
            <person name="Magnuson J.K."/>
            <person name="James T.Y."/>
            <person name="O'Malley M.A."/>
            <person name="Stajich J.E."/>
            <person name="Spatafora J.W."/>
            <person name="Visel A."/>
            <person name="Grigoriev I.V."/>
        </authorList>
    </citation>
    <scope>NUCLEOTIDE SEQUENCE [LARGE SCALE GENOMIC DNA]</scope>
    <source>
        <strain evidence="8 9">NRRL 1336</strain>
    </source>
</reference>
<evidence type="ECO:0000256" key="1">
    <source>
        <dbReference type="ARBA" id="ARBA00001941"/>
    </source>
</evidence>
<dbReference type="InterPro" id="IPR002509">
    <property type="entry name" value="NODB_dom"/>
</dbReference>
<organism evidence="8 9">
    <name type="scientific">Absidia repens</name>
    <dbReference type="NCBI Taxonomy" id="90262"/>
    <lineage>
        <taxon>Eukaryota</taxon>
        <taxon>Fungi</taxon>
        <taxon>Fungi incertae sedis</taxon>
        <taxon>Mucoromycota</taxon>
        <taxon>Mucoromycotina</taxon>
        <taxon>Mucoromycetes</taxon>
        <taxon>Mucorales</taxon>
        <taxon>Cunninghamellaceae</taxon>
        <taxon>Absidia</taxon>
    </lineage>
</organism>
<evidence type="ECO:0000259" key="7">
    <source>
        <dbReference type="PROSITE" id="PS51677"/>
    </source>
</evidence>
<evidence type="ECO:0000256" key="2">
    <source>
        <dbReference type="ARBA" id="ARBA00022723"/>
    </source>
</evidence>
<keyword evidence="4" id="KW-0378">Hydrolase</keyword>
<dbReference type="InterPro" id="IPR011330">
    <property type="entry name" value="Glyco_hydro/deAcase_b/a-brl"/>
</dbReference>
<protein>
    <recommendedName>
        <fullName evidence="7">NodB homology domain-containing protein</fullName>
    </recommendedName>
</protein>
<gene>
    <name evidence="8" type="ORF">BCR42DRAFT_395139</name>
</gene>
<evidence type="ECO:0000313" key="9">
    <source>
        <dbReference type="Proteomes" id="UP000193560"/>
    </source>
</evidence>
<evidence type="ECO:0000256" key="5">
    <source>
        <dbReference type="ARBA" id="ARBA00023277"/>
    </source>
</evidence>
<comment type="cofactor">
    <cofactor evidence="1">
        <name>Co(2+)</name>
        <dbReference type="ChEBI" id="CHEBI:48828"/>
    </cofactor>
</comment>
<dbReference type="GO" id="GO:0046872">
    <property type="term" value="F:metal ion binding"/>
    <property type="evidence" value="ECO:0007669"/>
    <property type="project" value="UniProtKB-KW"/>
</dbReference>
<keyword evidence="9" id="KW-1185">Reference proteome</keyword>
<evidence type="ECO:0000256" key="3">
    <source>
        <dbReference type="ARBA" id="ARBA00022729"/>
    </source>
</evidence>
<feature type="domain" description="NodB homology" evidence="7">
    <location>
        <begin position="45"/>
        <end position="229"/>
    </location>
</feature>
<keyword evidence="5" id="KW-0119">Carbohydrate metabolism</keyword>
<dbReference type="OrthoDB" id="2125469at2759"/>
<keyword evidence="3" id="KW-0732">Signal</keyword>